<dbReference type="AlphaFoldDB" id="A0A485MC11"/>
<reference evidence="1 2" key="1">
    <citation type="submission" date="2019-01" db="EMBL/GenBank/DDBJ databases">
        <authorList>
            <person name="Alioto T."/>
            <person name="Alioto T."/>
        </authorList>
    </citation>
    <scope>NUCLEOTIDE SEQUENCE [LARGE SCALE GENOMIC DNA]</scope>
</reference>
<dbReference type="EMBL" id="CAAGRJ010000335">
    <property type="protein sequence ID" value="VFV17758.1"/>
    <property type="molecule type" value="Genomic_DNA"/>
</dbReference>
<sequence>LVGDAWMTQLVKHPTLDLGSGHDPMVHGFGPLIGLCADGVEAAWDSLPLSQQSSA</sequence>
<evidence type="ECO:0000313" key="2">
    <source>
        <dbReference type="Proteomes" id="UP000386466"/>
    </source>
</evidence>
<gene>
    <name evidence="1" type="ORF">LYPA_23C013061</name>
</gene>
<keyword evidence="2" id="KW-1185">Reference proteome</keyword>
<feature type="non-terminal residue" evidence="1">
    <location>
        <position position="55"/>
    </location>
</feature>
<name>A0A485MC11_LYNPA</name>
<organism evidence="1 2">
    <name type="scientific">Lynx pardinus</name>
    <name type="common">Iberian lynx</name>
    <name type="synonym">Felis pardina</name>
    <dbReference type="NCBI Taxonomy" id="191816"/>
    <lineage>
        <taxon>Eukaryota</taxon>
        <taxon>Metazoa</taxon>
        <taxon>Chordata</taxon>
        <taxon>Craniata</taxon>
        <taxon>Vertebrata</taxon>
        <taxon>Euteleostomi</taxon>
        <taxon>Mammalia</taxon>
        <taxon>Eutheria</taxon>
        <taxon>Laurasiatheria</taxon>
        <taxon>Carnivora</taxon>
        <taxon>Feliformia</taxon>
        <taxon>Felidae</taxon>
        <taxon>Felinae</taxon>
        <taxon>Lynx</taxon>
    </lineage>
</organism>
<proteinExistence type="predicted"/>
<evidence type="ECO:0000313" key="1">
    <source>
        <dbReference type="EMBL" id="VFV17758.1"/>
    </source>
</evidence>
<accession>A0A485MC11</accession>
<feature type="non-terminal residue" evidence="1">
    <location>
        <position position="1"/>
    </location>
</feature>
<protein>
    <submittedName>
        <fullName evidence="1">Uncharacterized protein</fullName>
    </submittedName>
</protein>
<dbReference type="Proteomes" id="UP000386466">
    <property type="component" value="Unassembled WGS sequence"/>
</dbReference>